<evidence type="ECO:0000313" key="6">
    <source>
        <dbReference type="EMBL" id="RWX74187.1"/>
    </source>
</evidence>
<feature type="transmembrane region" description="Helical" evidence="5">
    <location>
        <begin position="12"/>
        <end position="30"/>
    </location>
</feature>
<accession>A0A444L9C0</accession>
<feature type="transmembrane region" description="Helical" evidence="5">
    <location>
        <begin position="240"/>
        <end position="258"/>
    </location>
</feature>
<evidence type="ECO:0000256" key="4">
    <source>
        <dbReference type="ARBA" id="ARBA00023136"/>
    </source>
</evidence>
<dbReference type="PANTHER" id="PTHR11432:SF3">
    <property type="entry name" value="NADH-UBIQUINONE OXIDOREDUCTASE CHAIN 1"/>
    <property type="match status" value="1"/>
</dbReference>
<keyword evidence="4 5" id="KW-0472">Membrane</keyword>
<feature type="transmembrane region" description="Helical" evidence="5">
    <location>
        <begin position="270"/>
        <end position="292"/>
    </location>
</feature>
<dbReference type="InterPro" id="IPR001694">
    <property type="entry name" value="NADH_UbQ_OxRdtase_su1/FPO"/>
</dbReference>
<protein>
    <submittedName>
        <fullName evidence="6">NADH-ubiquinone oxidoreductase chain H</fullName>
    </submittedName>
</protein>
<dbReference type="GO" id="GO:0003954">
    <property type="term" value="F:NADH dehydrogenase activity"/>
    <property type="evidence" value="ECO:0007669"/>
    <property type="project" value="TreeGrafter"/>
</dbReference>
<name>A0A444L9C0_METS7</name>
<feature type="transmembrane region" description="Helical" evidence="5">
    <location>
        <begin position="77"/>
        <end position="99"/>
    </location>
</feature>
<dbReference type="PROSITE" id="PS00668">
    <property type="entry name" value="COMPLEX1_ND1_2"/>
    <property type="match status" value="1"/>
</dbReference>
<feature type="transmembrane region" description="Helical" evidence="5">
    <location>
        <begin position="183"/>
        <end position="200"/>
    </location>
</feature>
<dbReference type="AlphaFoldDB" id="A0A444L9C0"/>
<dbReference type="GO" id="GO:0016020">
    <property type="term" value="C:membrane"/>
    <property type="evidence" value="ECO:0007669"/>
    <property type="project" value="UniProtKB-SubCell"/>
</dbReference>
<keyword evidence="3 5" id="KW-1133">Transmembrane helix</keyword>
<dbReference type="InterPro" id="IPR018086">
    <property type="entry name" value="NADH_UbQ_OxRdtase_su1_CS"/>
</dbReference>
<comment type="subcellular location">
    <subcellularLocation>
        <location evidence="1">Membrane</location>
        <topology evidence="1">Multi-pass membrane protein</topology>
    </subcellularLocation>
</comment>
<dbReference type="Pfam" id="PF00146">
    <property type="entry name" value="NADHdh"/>
    <property type="match status" value="1"/>
</dbReference>
<keyword evidence="6" id="KW-0830">Ubiquinone</keyword>
<proteinExistence type="inferred from homology"/>
<dbReference type="PANTHER" id="PTHR11432">
    <property type="entry name" value="NADH DEHYDROGENASE SUBUNIT 1"/>
    <property type="match status" value="1"/>
</dbReference>
<evidence type="ECO:0000313" key="7">
    <source>
        <dbReference type="Proteomes" id="UP000288215"/>
    </source>
</evidence>
<keyword evidence="2 5" id="KW-0812">Transmembrane</keyword>
<evidence type="ECO:0000256" key="3">
    <source>
        <dbReference type="ARBA" id="ARBA00022989"/>
    </source>
</evidence>
<sequence>MWSAILPILQTIVFPGFLFLIAVSFLYEWLDRKIYAWMQFRAGPVLAGPVGILQPLADFVKLMGKEDITPAYADRRIFGAVPIMMVALIFTFWAVVPVTGSAGLVSFRGDVVFALVSMTFFCMLVFLGGFSSADRFSLLGAERAVLQLLGFEIPLMLSLTGVCIHTGSLSLSGIVSWQAENGWTLLGPQAIGFIIFLVAAQAELERIPFDIPEAEQEIVAGWLTEYSGRKLALIRLAKDMELVFVSGLAVALFLGGPVGPSPAGLEWLVYPAYFLIKLALVVAILAFIRGLFARARIDQMVSFGLRYLVPISLAQVAATILWRLA</sequence>
<evidence type="ECO:0000256" key="2">
    <source>
        <dbReference type="ARBA" id="ARBA00022692"/>
    </source>
</evidence>
<dbReference type="Proteomes" id="UP000288215">
    <property type="component" value="Unassembled WGS sequence"/>
</dbReference>
<feature type="transmembrane region" description="Helical" evidence="5">
    <location>
        <begin position="145"/>
        <end position="171"/>
    </location>
</feature>
<evidence type="ECO:0000256" key="5">
    <source>
        <dbReference type="SAM" id="Phobius"/>
    </source>
</evidence>
<gene>
    <name evidence="6" type="ORF">Metus_0212</name>
</gene>
<reference evidence="6 7" key="1">
    <citation type="submission" date="2018-12" db="EMBL/GenBank/DDBJ databases">
        <title>The complete genome of the methanogenic archaea of the candidate phylum Verstraetearchaeota, obtained from the metagenome of underground thermal water.</title>
        <authorList>
            <person name="Kadnikov V.V."/>
            <person name="Mardanov A.V."/>
            <person name="Beletsky A.V."/>
            <person name="Karnachuk O.V."/>
            <person name="Ravin N.V."/>
        </authorList>
    </citation>
    <scope>NUCLEOTIDE SEQUENCE [LARGE SCALE GENOMIC DNA]</scope>
    <source>
        <strain evidence="6">Ch88</strain>
    </source>
</reference>
<dbReference type="HAMAP" id="MF_01350">
    <property type="entry name" value="NDH1_NuoH"/>
    <property type="match status" value="1"/>
</dbReference>
<dbReference type="EMBL" id="RXGA01000001">
    <property type="protein sequence ID" value="RWX74187.1"/>
    <property type="molecule type" value="Genomic_DNA"/>
</dbReference>
<feature type="transmembrane region" description="Helical" evidence="5">
    <location>
        <begin position="111"/>
        <end position="133"/>
    </location>
</feature>
<dbReference type="GO" id="GO:0009060">
    <property type="term" value="P:aerobic respiration"/>
    <property type="evidence" value="ECO:0007669"/>
    <property type="project" value="TreeGrafter"/>
</dbReference>
<comment type="caution">
    <text evidence="6">The sequence shown here is derived from an EMBL/GenBank/DDBJ whole genome shotgun (WGS) entry which is preliminary data.</text>
</comment>
<evidence type="ECO:0000256" key="1">
    <source>
        <dbReference type="ARBA" id="ARBA00004141"/>
    </source>
</evidence>
<organism evidence="6 7">
    <name type="scientific">Methanosuratincola subterraneus</name>
    <dbReference type="NCBI Taxonomy" id="2593994"/>
    <lineage>
        <taxon>Archaea</taxon>
        <taxon>Thermoproteota</taxon>
        <taxon>Methanosuratincolia</taxon>
        <taxon>Candidatus Methanomethylicales</taxon>
        <taxon>Candidatus Methanomethylicaceae</taxon>
        <taxon>Candidatus Methanosuratincola (ex Vanwonterghem et al. 2016)</taxon>
    </lineage>
</organism>
<feature type="transmembrane region" description="Helical" evidence="5">
    <location>
        <begin position="304"/>
        <end position="324"/>
    </location>
</feature>